<dbReference type="EC" id="2.3.2.27" evidence="4"/>
<dbReference type="PROSITE" id="PS51081">
    <property type="entry name" value="ZF_SIAH"/>
    <property type="match status" value="2"/>
</dbReference>
<keyword evidence="6" id="KW-0479">Metal-binding</keyword>
<proteinExistence type="inferred from homology"/>
<dbReference type="PANTHER" id="PTHR10315:SF162">
    <property type="entry name" value="RING-TYPE E3 UBIQUITIN TRANSFERASE"/>
    <property type="match status" value="1"/>
</dbReference>
<evidence type="ECO:0000256" key="9">
    <source>
        <dbReference type="ARBA" id="ARBA00022833"/>
    </source>
</evidence>
<dbReference type="CDD" id="cd16571">
    <property type="entry name" value="RING-HC_SIAHs"/>
    <property type="match status" value="1"/>
</dbReference>
<comment type="catalytic activity">
    <reaction evidence="1">
        <text>S-ubiquitinyl-[E2 ubiquitin-conjugating enzyme]-L-cysteine + [acceptor protein]-L-lysine = [E2 ubiquitin-conjugating enzyme]-L-cysteine + N(6)-ubiquitinyl-[acceptor protein]-L-lysine.</text>
        <dbReference type="EC" id="2.3.2.27"/>
    </reaction>
</comment>
<dbReference type="GO" id="GO:0008270">
    <property type="term" value="F:zinc ion binding"/>
    <property type="evidence" value="ECO:0007669"/>
    <property type="project" value="UniProtKB-KW"/>
</dbReference>
<keyword evidence="13" id="KW-1185">Reference proteome</keyword>
<evidence type="ECO:0000256" key="2">
    <source>
        <dbReference type="ARBA" id="ARBA00004906"/>
    </source>
</evidence>
<keyword evidence="9" id="KW-0862">Zinc</keyword>
<dbReference type="GO" id="GO:0005737">
    <property type="term" value="C:cytoplasm"/>
    <property type="evidence" value="ECO:0007669"/>
    <property type="project" value="TreeGrafter"/>
</dbReference>
<dbReference type="UniPathway" id="UPA00143"/>
<feature type="domain" description="SIAH-type" evidence="11">
    <location>
        <begin position="271"/>
        <end position="329"/>
    </location>
</feature>
<name>A0A0D9WCY0_9ORYZ</name>
<evidence type="ECO:0000256" key="6">
    <source>
        <dbReference type="ARBA" id="ARBA00022723"/>
    </source>
</evidence>
<keyword evidence="7 10" id="KW-0863">Zinc-finger</keyword>
<dbReference type="GO" id="GO:0016567">
    <property type="term" value="P:protein ubiquitination"/>
    <property type="evidence" value="ECO:0007669"/>
    <property type="project" value="UniProtKB-UniPathway"/>
</dbReference>
<comment type="similarity">
    <text evidence="3">Belongs to the SINA (Seven in absentia) family.</text>
</comment>
<dbReference type="InterPro" id="IPR013083">
    <property type="entry name" value="Znf_RING/FYVE/PHD"/>
</dbReference>
<keyword evidence="5" id="KW-0808">Transferase</keyword>
<organism evidence="12 13">
    <name type="scientific">Leersia perrieri</name>
    <dbReference type="NCBI Taxonomy" id="77586"/>
    <lineage>
        <taxon>Eukaryota</taxon>
        <taxon>Viridiplantae</taxon>
        <taxon>Streptophyta</taxon>
        <taxon>Embryophyta</taxon>
        <taxon>Tracheophyta</taxon>
        <taxon>Spermatophyta</taxon>
        <taxon>Magnoliopsida</taxon>
        <taxon>Liliopsida</taxon>
        <taxon>Poales</taxon>
        <taxon>Poaceae</taxon>
        <taxon>BOP clade</taxon>
        <taxon>Oryzoideae</taxon>
        <taxon>Oryzeae</taxon>
        <taxon>Oryzinae</taxon>
        <taxon>Leersia</taxon>
    </lineage>
</organism>
<dbReference type="GO" id="GO:0061630">
    <property type="term" value="F:ubiquitin protein ligase activity"/>
    <property type="evidence" value="ECO:0007669"/>
    <property type="project" value="UniProtKB-EC"/>
</dbReference>
<dbReference type="Pfam" id="PF21362">
    <property type="entry name" value="Sina_RING"/>
    <property type="match status" value="1"/>
</dbReference>
<evidence type="ECO:0000313" key="13">
    <source>
        <dbReference type="Proteomes" id="UP000032180"/>
    </source>
</evidence>
<dbReference type="HOGENOM" id="CLU_411279_0_0_1"/>
<evidence type="ECO:0000256" key="4">
    <source>
        <dbReference type="ARBA" id="ARBA00012483"/>
    </source>
</evidence>
<dbReference type="InterPro" id="IPR049548">
    <property type="entry name" value="Sina-like_RING"/>
</dbReference>
<evidence type="ECO:0000259" key="11">
    <source>
        <dbReference type="PROSITE" id="PS51081"/>
    </source>
</evidence>
<evidence type="ECO:0000313" key="12">
    <source>
        <dbReference type="EnsemblPlants" id="LPERR05G03350.1"/>
    </source>
</evidence>
<dbReference type="Gene3D" id="3.30.40.10">
    <property type="entry name" value="Zinc/RING finger domain, C3HC4 (zinc finger)"/>
    <property type="match status" value="3"/>
</dbReference>
<dbReference type="Gramene" id="LPERR05G03350.1">
    <property type="protein sequence ID" value="LPERR05G03350.1"/>
    <property type="gene ID" value="LPERR05G03350"/>
</dbReference>
<dbReference type="InterPro" id="IPR052088">
    <property type="entry name" value="E3_ubiquitin-ligase_SINA"/>
</dbReference>
<keyword evidence="8" id="KW-0833">Ubl conjugation pathway</keyword>
<sequence>MAASEEDDTNPSTRRKKPRLMVEAENAADALDCGVCFLPLRPPIFQCPVGHVVCSPCRDKLARTCPRKCHVCGVAVVTYRRCHAMEKLVDSIHVACPHAAHGCAATPAYHELESHRDTCPHAPNCHCPGDGCGFVGSTAALLDHFAAAAPHDWPCTDQPVDQSQPQERLQLPPRLLCIHPHEVVNMRCELVILWLGGGGMHHQQSIFNLGCSDLADGLPDPKHRSQFLCHVGHVVCSTCRDKLAPAGKCHVCGVAVAGYRRCHAMEKLVDSIRVACPHAAHGCPARPPYHSLDAHRLSCTHAPCHCPGKGCGIVGSTAELLDHFADEHDWPCTDVSSDHDNLAWAEVHLNDCFNFLSVDHHIIIMMNMTSVPPLDRAISVLCIRPRAAAAVSEMKCELKLFNDTGGSHYQKSQFQLDCSDLADGLPDDLKYRCQMVVPAFVAGDDNDDGIGTNCHVVCSPCRDKLSRAPVPKCHVCGVAVAGYSRCHAMEKLVDSIRVACPHAAHGCAATPAYHELESHRDTCPHDWPRTDVSSNYMKYRMADFHLKNGFNFIAVDGRPPTLPA</sequence>
<dbReference type="Proteomes" id="UP000032180">
    <property type="component" value="Chromosome 5"/>
</dbReference>
<feature type="domain" description="SIAH-type" evidence="11">
    <location>
        <begin position="91"/>
        <end position="150"/>
    </location>
</feature>
<dbReference type="Pfam" id="PF21361">
    <property type="entry name" value="Sina_ZnF"/>
    <property type="match status" value="1"/>
</dbReference>
<dbReference type="EnsemblPlants" id="LPERR05G03350.1">
    <property type="protein sequence ID" value="LPERR05G03350.1"/>
    <property type="gene ID" value="LPERR05G03350"/>
</dbReference>
<accession>A0A0D9WCY0</accession>
<comment type="pathway">
    <text evidence="2">Protein modification; protein ubiquitination.</text>
</comment>
<reference evidence="12 13" key="1">
    <citation type="submission" date="2012-08" db="EMBL/GenBank/DDBJ databases">
        <title>Oryza genome evolution.</title>
        <authorList>
            <person name="Wing R.A."/>
        </authorList>
    </citation>
    <scope>NUCLEOTIDE SEQUENCE</scope>
</reference>
<reference evidence="12" key="3">
    <citation type="submission" date="2015-04" db="UniProtKB">
        <authorList>
            <consortium name="EnsemblPlants"/>
        </authorList>
    </citation>
    <scope>IDENTIFICATION</scope>
</reference>
<evidence type="ECO:0000256" key="1">
    <source>
        <dbReference type="ARBA" id="ARBA00000900"/>
    </source>
</evidence>
<reference evidence="13" key="2">
    <citation type="submission" date="2013-12" db="EMBL/GenBank/DDBJ databases">
        <authorList>
            <person name="Yu Y."/>
            <person name="Lee S."/>
            <person name="de Baynast K."/>
            <person name="Wissotski M."/>
            <person name="Liu L."/>
            <person name="Talag J."/>
            <person name="Goicoechea J."/>
            <person name="Angelova A."/>
            <person name="Jetty R."/>
            <person name="Kudrna D."/>
            <person name="Golser W."/>
            <person name="Rivera L."/>
            <person name="Zhang J."/>
            <person name="Wing R."/>
        </authorList>
    </citation>
    <scope>NUCLEOTIDE SEQUENCE</scope>
</reference>
<evidence type="ECO:0000256" key="7">
    <source>
        <dbReference type="ARBA" id="ARBA00022771"/>
    </source>
</evidence>
<dbReference type="AlphaFoldDB" id="A0A0D9WCY0"/>
<dbReference type="InterPro" id="IPR013010">
    <property type="entry name" value="Znf_SIAH"/>
</dbReference>
<dbReference type="SUPFAM" id="SSF49599">
    <property type="entry name" value="TRAF domain-like"/>
    <property type="match status" value="3"/>
</dbReference>
<evidence type="ECO:0000256" key="10">
    <source>
        <dbReference type="PROSITE-ProRule" id="PRU00455"/>
    </source>
</evidence>
<dbReference type="PANTHER" id="PTHR10315">
    <property type="entry name" value="E3 UBIQUITIN PROTEIN LIGASE SIAH"/>
    <property type="match status" value="1"/>
</dbReference>
<evidence type="ECO:0000256" key="8">
    <source>
        <dbReference type="ARBA" id="ARBA00022786"/>
    </source>
</evidence>
<evidence type="ECO:0000256" key="3">
    <source>
        <dbReference type="ARBA" id="ARBA00009119"/>
    </source>
</evidence>
<protein>
    <recommendedName>
        <fullName evidence="4">RING-type E3 ubiquitin transferase</fullName>
        <ecNumber evidence="4">2.3.2.27</ecNumber>
    </recommendedName>
</protein>
<evidence type="ECO:0000256" key="5">
    <source>
        <dbReference type="ARBA" id="ARBA00022679"/>
    </source>
</evidence>